<dbReference type="Proteomes" id="UP001229486">
    <property type="component" value="Unassembled WGS sequence"/>
</dbReference>
<sequence length="63" mass="7044">MRVYALPVAEPQPVTVFFHDGNFAAAVAQWARDERIGLHHQLLLFPITDISRESASYAAFDEG</sequence>
<dbReference type="RefSeq" id="WP_392396102.1">
    <property type="nucleotide sequence ID" value="NZ_JAURTK010000022.1"/>
</dbReference>
<proteinExistence type="predicted"/>
<protein>
    <submittedName>
        <fullName evidence="1">Uncharacterized protein</fullName>
    </submittedName>
</protein>
<evidence type="ECO:0000313" key="1">
    <source>
        <dbReference type="EMBL" id="MDP9651502.1"/>
    </source>
</evidence>
<evidence type="ECO:0000313" key="2">
    <source>
        <dbReference type="Proteomes" id="UP001229486"/>
    </source>
</evidence>
<comment type="caution">
    <text evidence="1">The sequence shown here is derived from an EMBL/GenBank/DDBJ whole genome shotgun (WGS) entry which is preliminary data.</text>
</comment>
<dbReference type="AlphaFoldDB" id="A0AB73INB7"/>
<dbReference type="EMBL" id="JAURTK010000022">
    <property type="protein sequence ID" value="MDP9651502.1"/>
    <property type="molecule type" value="Genomic_DNA"/>
</dbReference>
<reference evidence="1" key="1">
    <citation type="submission" date="2023-07" db="EMBL/GenBank/DDBJ databases">
        <title>Sorghum-associated microbial communities from plants grown in Nebraska, USA.</title>
        <authorList>
            <person name="Schachtman D."/>
        </authorList>
    </citation>
    <scope>NUCLEOTIDE SEQUENCE</scope>
    <source>
        <strain evidence="1">DS1061</strain>
    </source>
</reference>
<accession>A0AB73INB7</accession>
<gene>
    <name evidence="1" type="ORF">J2793_006977</name>
</gene>
<name>A0AB73INB7_9BURK</name>
<organism evidence="1 2">
    <name type="scientific">Paraburkholderia caledonica</name>
    <dbReference type="NCBI Taxonomy" id="134536"/>
    <lineage>
        <taxon>Bacteria</taxon>
        <taxon>Pseudomonadati</taxon>
        <taxon>Pseudomonadota</taxon>
        <taxon>Betaproteobacteria</taxon>
        <taxon>Burkholderiales</taxon>
        <taxon>Burkholderiaceae</taxon>
        <taxon>Paraburkholderia</taxon>
    </lineage>
</organism>